<dbReference type="NCBIfam" id="TIGR00229">
    <property type="entry name" value="sensory_box"/>
    <property type="match status" value="1"/>
</dbReference>
<evidence type="ECO:0000256" key="3">
    <source>
        <dbReference type="ARBA" id="ARBA00022553"/>
    </source>
</evidence>
<dbReference type="AlphaFoldDB" id="A0A016QTK4"/>
<dbReference type="STRING" id="1476583.DEIPH_ctg011orf0068"/>
<dbReference type="PATRIC" id="fig|1476583.3.peg.694"/>
<feature type="domain" description="PAS" evidence="8">
    <location>
        <begin position="16"/>
        <end position="54"/>
    </location>
</feature>
<proteinExistence type="predicted"/>
<dbReference type="Pfam" id="PF08448">
    <property type="entry name" value="PAS_4"/>
    <property type="match status" value="1"/>
</dbReference>
<feature type="domain" description="Histidine kinase" evidence="7">
    <location>
        <begin position="791"/>
        <end position="1003"/>
    </location>
</feature>
<name>A0A016QTK4_9DEIO</name>
<dbReference type="CDD" id="cd00130">
    <property type="entry name" value="PAS"/>
    <property type="match status" value="1"/>
</dbReference>
<dbReference type="InterPro" id="IPR050351">
    <property type="entry name" value="BphY/WalK/GraS-like"/>
</dbReference>
<dbReference type="Pfam" id="PF13188">
    <property type="entry name" value="PAS_8"/>
    <property type="match status" value="1"/>
</dbReference>
<dbReference type="GO" id="GO:0000155">
    <property type="term" value="F:phosphorelay sensor kinase activity"/>
    <property type="evidence" value="ECO:0007669"/>
    <property type="project" value="InterPro"/>
</dbReference>
<accession>A0A016QTK4</accession>
<dbReference type="SMART" id="SM00091">
    <property type="entry name" value="PAS"/>
    <property type="match status" value="2"/>
</dbReference>
<dbReference type="InterPro" id="IPR003018">
    <property type="entry name" value="GAF"/>
</dbReference>
<keyword evidence="6" id="KW-0472">Membrane</keyword>
<sequence>MNPDSFLPTRPDPLALLDGLLDPFFAVDGQWRLTYLNRHAAASVGMTPEELLGREFWSCFPEALETALNTEYRFVMEARQGRQFDLFSPSLGVWVEVRAFPHEDGIAVHFRDITERRHTEDCREALLAVTRALVSASSTETAIRTALALGREALGAAGGALWRLSRDQTRLDLWQRVGTGTGPETSLPVEGPSPVTAALHQPDGVFVGARGGHTSSGVLAACRLGDSGVLALHFGRERRLSESERDFVRSLAAQLRQTLERLQAAEVHEQALAALHQERTRLAAILDQLPAAVWIAEMPGGRITAGNRAIERILRHPYRPSADIGQYSEYVGFHPDGRRYQGHEWPLARTVLTGERVENEEIEMERGDGSRGFVQYSSALIQEGLNPAGPGLAVVTGVDVSELRELSATLEQRVETRTHELRRRNEELAAETAALQTFARFTELVSRETDLNVLTQAAAGVLHRALGEGSTGYYERHGDLWKQGPWDGDMDPGTLTAAQAGFPADLPLFAGPATSREPLFVDEWRASDHLLAPHTPEYGAIAVYPVTVQGRTAGLLAAGLREKTGWNERDRAVFRAVGRALSLAAERADLTRALSVQKEELAARNRALETFAELGRDPGLCADPLELVRRALALLLTQLPAGYALYGEPEDGLWRCKAQAGVLPSAESQAAMDAGLPFEATPLLFLPWQTRQPLYPEGPDSGVPEGPLTPGTRAATLPVLVGGTPCGVLVVALPEPGGEQRAWTGTERVILETAVQQLGLALERWRGEQALAAKQRQLEQANHDLEAFASSVSHDLRAPVRHLGSFAGLLRRAVPDNPRALKYLDVIEQSAARMNALIDGLLTFARLGSGEVRKSDVALGELMDAVRAELAPQVGERQIDWRVGELPVVRGDVTLLRQVIQNLLGNAVKYTGTRDRAVIEIWAETAGHEQVIHVRDNGVGFDPAYRDRLFEVFKRLHSAQEFEGEGVGLASVERIVTRHGGRVRAEGQVEGGATFTFTLPVQG</sequence>
<dbReference type="InterPro" id="IPR000014">
    <property type="entry name" value="PAS"/>
</dbReference>
<dbReference type="GO" id="GO:0016020">
    <property type="term" value="C:membrane"/>
    <property type="evidence" value="ECO:0007669"/>
    <property type="project" value="UniProtKB-SubCell"/>
</dbReference>
<dbReference type="SUPFAM" id="SSF55781">
    <property type="entry name" value="GAF domain-like"/>
    <property type="match status" value="3"/>
</dbReference>
<dbReference type="Gene3D" id="1.10.287.130">
    <property type="match status" value="1"/>
</dbReference>
<dbReference type="PANTHER" id="PTHR42878">
    <property type="entry name" value="TWO-COMPONENT HISTIDINE KINASE"/>
    <property type="match status" value="1"/>
</dbReference>
<dbReference type="GO" id="GO:0030295">
    <property type="term" value="F:protein kinase activator activity"/>
    <property type="evidence" value="ECO:0007669"/>
    <property type="project" value="TreeGrafter"/>
</dbReference>
<evidence type="ECO:0000256" key="5">
    <source>
        <dbReference type="ARBA" id="ARBA00022777"/>
    </source>
</evidence>
<protein>
    <recommendedName>
        <fullName evidence="2">histidine kinase</fullName>
        <ecNumber evidence="2">2.7.13.3</ecNumber>
    </recommendedName>
</protein>
<dbReference type="InterPro" id="IPR036097">
    <property type="entry name" value="HisK_dim/P_sf"/>
</dbReference>
<dbReference type="InterPro" id="IPR035965">
    <property type="entry name" value="PAS-like_dom_sf"/>
</dbReference>
<dbReference type="PANTHER" id="PTHR42878:SF15">
    <property type="entry name" value="BACTERIOPHYTOCHROME"/>
    <property type="match status" value="1"/>
</dbReference>
<comment type="caution">
    <text evidence="9">The sequence shown here is derived from an EMBL/GenBank/DDBJ whole genome shotgun (WGS) entry which is preliminary data.</text>
</comment>
<dbReference type="RefSeq" id="WP_051517118.1">
    <property type="nucleotide sequence ID" value="NZ_JHAC01000011.1"/>
</dbReference>
<dbReference type="FunFam" id="3.30.565.10:FF:000006">
    <property type="entry name" value="Sensor histidine kinase WalK"/>
    <property type="match status" value="1"/>
</dbReference>
<dbReference type="Gene3D" id="3.30.450.20">
    <property type="entry name" value="PAS domain"/>
    <property type="match status" value="2"/>
</dbReference>
<dbReference type="PRINTS" id="PR00344">
    <property type="entry name" value="BCTRLSENSOR"/>
</dbReference>
<evidence type="ECO:0000256" key="1">
    <source>
        <dbReference type="ARBA" id="ARBA00000085"/>
    </source>
</evidence>
<dbReference type="InterPro" id="IPR036890">
    <property type="entry name" value="HATPase_C_sf"/>
</dbReference>
<keyword evidence="3" id="KW-0597">Phosphoprotein</keyword>
<dbReference type="SMART" id="SM00065">
    <property type="entry name" value="GAF"/>
    <property type="match status" value="2"/>
</dbReference>
<dbReference type="GO" id="GO:0007234">
    <property type="term" value="P:osmosensory signaling via phosphorelay pathway"/>
    <property type="evidence" value="ECO:0007669"/>
    <property type="project" value="TreeGrafter"/>
</dbReference>
<dbReference type="SMART" id="SM00388">
    <property type="entry name" value="HisKA"/>
    <property type="match status" value="1"/>
</dbReference>
<dbReference type="Pfam" id="PF01590">
    <property type="entry name" value="GAF"/>
    <property type="match status" value="1"/>
</dbReference>
<dbReference type="SUPFAM" id="SSF55874">
    <property type="entry name" value="ATPase domain of HSP90 chaperone/DNA topoisomerase II/histidine kinase"/>
    <property type="match status" value="1"/>
</dbReference>
<dbReference type="InterPro" id="IPR029016">
    <property type="entry name" value="GAF-like_dom_sf"/>
</dbReference>
<dbReference type="EMBL" id="JHAC01000011">
    <property type="protein sequence ID" value="EYB69099.1"/>
    <property type="molecule type" value="Genomic_DNA"/>
</dbReference>
<dbReference type="PROSITE" id="PS50109">
    <property type="entry name" value="HIS_KIN"/>
    <property type="match status" value="1"/>
</dbReference>
<evidence type="ECO:0000259" key="7">
    <source>
        <dbReference type="PROSITE" id="PS50109"/>
    </source>
</evidence>
<dbReference type="OrthoDB" id="52599at2"/>
<comment type="catalytic activity">
    <reaction evidence="1">
        <text>ATP + protein L-histidine = ADP + protein N-phospho-L-histidine.</text>
        <dbReference type="EC" id="2.7.13.3"/>
    </reaction>
</comment>
<dbReference type="Pfam" id="PF00512">
    <property type="entry name" value="HisKA"/>
    <property type="match status" value="1"/>
</dbReference>
<dbReference type="SUPFAM" id="SSF47384">
    <property type="entry name" value="Homodimeric domain of signal transducing histidine kinase"/>
    <property type="match status" value="1"/>
</dbReference>
<dbReference type="SMART" id="SM00387">
    <property type="entry name" value="HATPase_c"/>
    <property type="match status" value="1"/>
</dbReference>
<dbReference type="GO" id="GO:0000156">
    <property type="term" value="F:phosphorelay response regulator activity"/>
    <property type="evidence" value="ECO:0007669"/>
    <property type="project" value="TreeGrafter"/>
</dbReference>
<dbReference type="Pfam" id="PF02518">
    <property type="entry name" value="HATPase_c"/>
    <property type="match status" value="1"/>
</dbReference>
<evidence type="ECO:0000313" key="10">
    <source>
        <dbReference type="Proteomes" id="UP000020492"/>
    </source>
</evidence>
<evidence type="ECO:0000256" key="6">
    <source>
        <dbReference type="ARBA" id="ARBA00023136"/>
    </source>
</evidence>
<dbReference type="CDD" id="cd00082">
    <property type="entry name" value="HisKA"/>
    <property type="match status" value="1"/>
</dbReference>
<keyword evidence="10" id="KW-1185">Reference proteome</keyword>
<dbReference type="SUPFAM" id="SSF55785">
    <property type="entry name" value="PYP-like sensor domain (PAS domain)"/>
    <property type="match status" value="2"/>
</dbReference>
<gene>
    <name evidence="9" type="ORF">DEIPH_ctg011orf0068</name>
</gene>
<dbReference type="eggNOG" id="COG4251">
    <property type="taxonomic scope" value="Bacteria"/>
</dbReference>
<evidence type="ECO:0000259" key="8">
    <source>
        <dbReference type="PROSITE" id="PS50112"/>
    </source>
</evidence>
<evidence type="ECO:0000256" key="4">
    <source>
        <dbReference type="ARBA" id="ARBA00022679"/>
    </source>
</evidence>
<dbReference type="InterPro" id="IPR013656">
    <property type="entry name" value="PAS_4"/>
</dbReference>
<dbReference type="InterPro" id="IPR005467">
    <property type="entry name" value="His_kinase_dom"/>
</dbReference>
<dbReference type="PROSITE" id="PS50112">
    <property type="entry name" value="PAS"/>
    <property type="match status" value="1"/>
</dbReference>
<evidence type="ECO:0000313" key="9">
    <source>
        <dbReference type="EMBL" id="EYB69099.1"/>
    </source>
</evidence>
<dbReference type="Proteomes" id="UP000020492">
    <property type="component" value="Unassembled WGS sequence"/>
</dbReference>
<dbReference type="InterPro" id="IPR004358">
    <property type="entry name" value="Sig_transdc_His_kin-like_C"/>
</dbReference>
<dbReference type="EC" id="2.7.13.3" evidence="2"/>
<dbReference type="InterPro" id="IPR003661">
    <property type="entry name" value="HisK_dim/P_dom"/>
</dbReference>
<keyword evidence="5 9" id="KW-0418">Kinase</keyword>
<organism evidence="9 10">
    <name type="scientific">Deinococcus phoenicis</name>
    <dbReference type="NCBI Taxonomy" id="1476583"/>
    <lineage>
        <taxon>Bacteria</taxon>
        <taxon>Thermotogati</taxon>
        <taxon>Deinococcota</taxon>
        <taxon>Deinococci</taxon>
        <taxon>Deinococcales</taxon>
        <taxon>Deinococcaceae</taxon>
        <taxon>Deinococcus</taxon>
    </lineage>
</organism>
<reference evidence="9 10" key="1">
    <citation type="submission" date="2014-03" db="EMBL/GenBank/DDBJ databases">
        <title>Draft genome sequence of Deinococcus phoenicis 1P10ME.</title>
        <authorList>
            <person name="Stepanov V.G."/>
            <person name="Vaishampayan P."/>
            <person name="Venkateswaran K."/>
            <person name="Fox G.E."/>
        </authorList>
    </citation>
    <scope>NUCLEOTIDE SEQUENCE [LARGE SCALE GENOMIC DNA]</scope>
    <source>
        <strain evidence="9 10">1P10ME</strain>
    </source>
</reference>
<dbReference type="InterPro" id="IPR003594">
    <property type="entry name" value="HATPase_dom"/>
</dbReference>
<evidence type="ECO:0000256" key="2">
    <source>
        <dbReference type="ARBA" id="ARBA00012438"/>
    </source>
</evidence>
<dbReference type="Gene3D" id="3.30.565.10">
    <property type="entry name" value="Histidine kinase-like ATPase, C-terminal domain"/>
    <property type="match status" value="1"/>
</dbReference>
<dbReference type="Gene3D" id="3.30.450.40">
    <property type="match status" value="3"/>
</dbReference>
<keyword evidence="4" id="KW-0808">Transferase</keyword>